<dbReference type="Proteomes" id="UP000623926">
    <property type="component" value="Chromosome"/>
</dbReference>
<dbReference type="Pfam" id="PF01663">
    <property type="entry name" value="Phosphodiest"/>
    <property type="match status" value="1"/>
</dbReference>
<dbReference type="SUPFAM" id="SSF53649">
    <property type="entry name" value="Alkaline phosphatase-like"/>
    <property type="match status" value="1"/>
</dbReference>
<dbReference type="GeneID" id="63983778"/>
<evidence type="ECO:0000313" key="2">
    <source>
        <dbReference type="EMBL" id="QRV44451.1"/>
    </source>
</evidence>
<dbReference type="Proteomes" id="UP000598054">
    <property type="component" value="Chromosome"/>
</dbReference>
<dbReference type="InterPro" id="IPR017850">
    <property type="entry name" value="Alkaline_phosphatase_core_sf"/>
</dbReference>
<dbReference type="EMBL" id="CP070245">
    <property type="protein sequence ID" value="QRV33356.1"/>
    <property type="molecule type" value="Genomic_DNA"/>
</dbReference>
<evidence type="ECO:0000313" key="3">
    <source>
        <dbReference type="Proteomes" id="UP000598054"/>
    </source>
</evidence>
<organism evidence="1 4">
    <name type="scientific">Streptomyces californicus</name>
    <dbReference type="NCBI Taxonomy" id="67351"/>
    <lineage>
        <taxon>Bacteria</taxon>
        <taxon>Bacillati</taxon>
        <taxon>Actinomycetota</taxon>
        <taxon>Actinomycetes</taxon>
        <taxon>Kitasatosporales</taxon>
        <taxon>Streptomycetaceae</taxon>
        <taxon>Streptomyces</taxon>
    </lineage>
</organism>
<dbReference type="EMBL" id="CP070249">
    <property type="protein sequence ID" value="QRV44451.1"/>
    <property type="molecule type" value="Genomic_DNA"/>
</dbReference>
<reference evidence="3 4" key="1">
    <citation type="submission" date="2021-02" db="EMBL/GenBank/DDBJ databases">
        <title>FDA dAtabase for Regulatory Grade micrObial Sequences (FDA-ARGOS): Supporting development and validation of Infectious Disease Dx tests.</title>
        <authorList>
            <person name="Sproer C."/>
            <person name="Gronow S."/>
            <person name="Severitt S."/>
            <person name="Schroder I."/>
            <person name="Tallon L."/>
            <person name="Sadzewicz L."/>
            <person name="Zhao X."/>
            <person name="Boylan J."/>
            <person name="Ott S."/>
            <person name="Bowen H."/>
            <person name="Vavikolanu K."/>
            <person name="Mehta A."/>
            <person name="Aluvathingal J."/>
            <person name="Nadendla S."/>
            <person name="Lowell S."/>
            <person name="Myers T."/>
            <person name="Yan Y."/>
            <person name="Sichtig H."/>
        </authorList>
    </citation>
    <scope>NUCLEOTIDE SEQUENCE [LARGE SCALE GENOMIC DNA]</scope>
    <source>
        <strain evidence="2 3">FDAARGOS_1211</strain>
        <strain evidence="1 4">FDAARGOS_1212</strain>
    </source>
</reference>
<dbReference type="InterPro" id="IPR002591">
    <property type="entry name" value="Phosphodiest/P_Trfase"/>
</dbReference>
<dbReference type="RefSeq" id="WP_030112507.1">
    <property type="nucleotide sequence ID" value="NZ_CP070242.1"/>
</dbReference>
<keyword evidence="3" id="KW-1185">Reference proteome</keyword>
<protein>
    <submittedName>
        <fullName evidence="1">Alkaline phosphatase family protein</fullName>
    </submittedName>
</protein>
<dbReference type="Gene3D" id="3.40.720.10">
    <property type="entry name" value="Alkaline Phosphatase, subunit A"/>
    <property type="match status" value="2"/>
</dbReference>
<sequence length="506" mass="54192">MTARPKALILGIDGGSLAMMEPFIARGLLPHLAGLLDQSMHGATTTTWPAHTAPGWSTFVTARRPGGHGVYQFFGTQEADYGDRLTGTGDFGCSTIWEWLAAQGWSAGIINVPMSHPPRELPGYQVTWPLERTLRFSDPPTLLGELSRAGAPFMPDIMAMFQGDHGYLDKALANVAARGRSIAHLMEHHETDVVMAVITEIDRIAHHYWHFSDACHPGHTVPEQAEWGRAVELIHRAVDAVIGDILATVGDDTPVMLVSDHGLGQGRLNLGVNSLLEEAGLLATAPGAGGHAGWFEGEGRGVDFGRTRAYMPTPGCYGVNLNLAGRQHRGIVRKDEVAGLSDEVSELFLSLRAPDTGRPVFAAVLPRAEAYPGAMSHTAPDLLLVPADEGVLADPGPVGGVWRPSEQTGMHRYAGLWAYRSPRVPAGRREEPVALCDLAPTLLHDLGLRHPAAVHGRPVPEVLDAGAGPLPFLPDPGAPAPHPKDIARSLREDDLTARTLSAMGYL</sequence>
<gene>
    <name evidence="2" type="ORF">I6J41_29685</name>
    <name evidence="1" type="ORF">I6J42_04330</name>
</gene>
<evidence type="ECO:0000313" key="4">
    <source>
        <dbReference type="Proteomes" id="UP000623926"/>
    </source>
</evidence>
<evidence type="ECO:0000313" key="1">
    <source>
        <dbReference type="EMBL" id="QRV33356.1"/>
    </source>
</evidence>
<accession>A0ABD7CS43</accession>
<dbReference type="AlphaFoldDB" id="A0ABD7CS43"/>
<proteinExistence type="predicted"/>
<name>A0ABD7CS43_9ACTN</name>